<evidence type="ECO:0000313" key="5">
    <source>
        <dbReference type="Proteomes" id="UP000325313"/>
    </source>
</evidence>
<evidence type="ECO:0000313" key="4">
    <source>
        <dbReference type="Proteomes" id="UP000324748"/>
    </source>
</evidence>
<organism evidence="2 4">
    <name type="scientific">Puccinia graminis f. sp. tritici</name>
    <dbReference type="NCBI Taxonomy" id="56615"/>
    <lineage>
        <taxon>Eukaryota</taxon>
        <taxon>Fungi</taxon>
        <taxon>Dikarya</taxon>
        <taxon>Basidiomycota</taxon>
        <taxon>Pucciniomycotina</taxon>
        <taxon>Pucciniomycetes</taxon>
        <taxon>Pucciniales</taxon>
        <taxon>Pucciniaceae</taxon>
        <taxon>Puccinia</taxon>
    </lineage>
</organism>
<reference evidence="4 5" key="1">
    <citation type="submission" date="2019-05" db="EMBL/GenBank/DDBJ databases">
        <title>Emergence of the Ug99 lineage of the wheat stem rust pathogen through somatic hybridization.</title>
        <authorList>
            <person name="Li F."/>
            <person name="Upadhyaya N.M."/>
            <person name="Sperschneider J."/>
            <person name="Matny O."/>
            <person name="Nguyen-Phuc H."/>
            <person name="Mago R."/>
            <person name="Raley C."/>
            <person name="Miller M.E."/>
            <person name="Silverstein K.A.T."/>
            <person name="Henningsen E."/>
            <person name="Hirsch C.D."/>
            <person name="Visser B."/>
            <person name="Pretorius Z.A."/>
            <person name="Steffenson B.J."/>
            <person name="Schwessinger B."/>
            <person name="Dodds P.N."/>
            <person name="Figueroa M."/>
        </authorList>
    </citation>
    <scope>NUCLEOTIDE SEQUENCE [LARGE SCALE GENOMIC DNA]</scope>
    <source>
        <strain evidence="2">21-0</strain>
        <strain evidence="3 5">Ug99</strain>
    </source>
</reference>
<evidence type="ECO:0000313" key="3">
    <source>
        <dbReference type="EMBL" id="KAA1137860.1"/>
    </source>
</evidence>
<accession>A0A5B0LUV5</accession>
<protein>
    <submittedName>
        <fullName evidence="2">Uncharacterized protein</fullName>
    </submittedName>
</protein>
<feature type="compositionally biased region" description="Polar residues" evidence="1">
    <location>
        <begin position="62"/>
        <end position="75"/>
    </location>
</feature>
<gene>
    <name evidence="2" type="ORF">PGT21_002520</name>
    <name evidence="3" type="ORF">PGTUg99_026145</name>
</gene>
<feature type="compositionally biased region" description="Basic and acidic residues" evidence="1">
    <location>
        <begin position="76"/>
        <end position="90"/>
    </location>
</feature>
<evidence type="ECO:0000313" key="2">
    <source>
        <dbReference type="EMBL" id="KAA1067364.1"/>
    </source>
</evidence>
<comment type="caution">
    <text evidence="2">The sequence shown here is derived from an EMBL/GenBank/DDBJ whole genome shotgun (WGS) entry which is preliminary data.</text>
</comment>
<feature type="compositionally biased region" description="Basic and acidic residues" evidence="1">
    <location>
        <begin position="48"/>
        <end position="61"/>
    </location>
</feature>
<name>A0A5B0LUV5_PUCGR</name>
<sequence>MKSSRSSAKAPNPMEALARAVRTPESRAPTPTGGIQTQPLAGPDSDSECEKTEKGIPKETQRPTTNLQSTASGDRTNQDHHHPQGLEYNR</sequence>
<dbReference type="EMBL" id="VSWC01000184">
    <property type="protein sequence ID" value="KAA1067364.1"/>
    <property type="molecule type" value="Genomic_DNA"/>
</dbReference>
<evidence type="ECO:0000256" key="1">
    <source>
        <dbReference type="SAM" id="MobiDB-lite"/>
    </source>
</evidence>
<proteinExistence type="predicted"/>
<dbReference type="Proteomes" id="UP000325313">
    <property type="component" value="Unassembled WGS sequence"/>
</dbReference>
<feature type="region of interest" description="Disordered" evidence="1">
    <location>
        <begin position="1"/>
        <end position="90"/>
    </location>
</feature>
<dbReference type="Proteomes" id="UP000324748">
    <property type="component" value="Unassembled WGS sequence"/>
</dbReference>
<dbReference type="AlphaFoldDB" id="A0A5B0LUV5"/>
<keyword evidence="4" id="KW-1185">Reference proteome</keyword>
<dbReference type="EMBL" id="VDEP01000005">
    <property type="protein sequence ID" value="KAA1137860.1"/>
    <property type="molecule type" value="Genomic_DNA"/>
</dbReference>